<organism evidence="2 3">
    <name type="scientific">Candida orthopsilosis (strain 90-125)</name>
    <name type="common">Yeast</name>
    <dbReference type="NCBI Taxonomy" id="1136231"/>
    <lineage>
        <taxon>Eukaryota</taxon>
        <taxon>Fungi</taxon>
        <taxon>Dikarya</taxon>
        <taxon>Ascomycota</taxon>
        <taxon>Saccharomycotina</taxon>
        <taxon>Pichiomycetes</taxon>
        <taxon>Debaryomycetaceae</taxon>
        <taxon>Candida/Lodderomyces clade</taxon>
        <taxon>Candida</taxon>
    </lineage>
</organism>
<gene>
    <name evidence="2" type="ORF">CORT_0E05120</name>
</gene>
<keyword evidence="3" id="KW-1185">Reference proteome</keyword>
<feature type="compositionally biased region" description="Basic and acidic residues" evidence="1">
    <location>
        <begin position="1"/>
        <end position="13"/>
    </location>
</feature>
<dbReference type="HOGENOM" id="CLU_1045854_0_0_1"/>
<dbReference type="RefSeq" id="XP_003870226.1">
    <property type="nucleotide sequence ID" value="XM_003870177.1"/>
</dbReference>
<evidence type="ECO:0000256" key="1">
    <source>
        <dbReference type="SAM" id="MobiDB-lite"/>
    </source>
</evidence>
<protein>
    <submittedName>
        <fullName evidence="2">Uncharacterized protein</fullName>
    </submittedName>
</protein>
<feature type="region of interest" description="Disordered" evidence="1">
    <location>
        <begin position="89"/>
        <end position="133"/>
    </location>
</feature>
<evidence type="ECO:0000313" key="2">
    <source>
        <dbReference type="EMBL" id="CCG24096.1"/>
    </source>
</evidence>
<sequence>MYDRPYHYRDKSTPNHQNYHSFRSAPKTTPNSSLFIKQKHKQIISNSNPRGTATMSLALDNVFAHLQHVLDRVGNFTPIDILSPYQITTNHSRSGTNDKDERDITPSSIKRVSTPNIPRRATTPSSRPITTGAARHRISFKSEYYKLLGHYNALIQLILAKNNDINMLKYKLNEMVNTIILKLENVNSFDEEEGNEYDICLKDTDDTNMANAVYENAQSVGRSEYNFQRKTDEISKKLMEIFNPQEEFESVTVDSYILHKKKKLRN</sequence>
<dbReference type="GeneID" id="14540747"/>
<dbReference type="OrthoDB" id="4024815at2759"/>
<evidence type="ECO:0000313" key="3">
    <source>
        <dbReference type="Proteomes" id="UP000005018"/>
    </source>
</evidence>
<dbReference type="AlphaFoldDB" id="H8X7Z7"/>
<feature type="region of interest" description="Disordered" evidence="1">
    <location>
        <begin position="1"/>
        <end position="31"/>
    </location>
</feature>
<name>H8X7Z7_CANO9</name>
<dbReference type="Proteomes" id="UP000005018">
    <property type="component" value="Chromosome 5"/>
</dbReference>
<proteinExistence type="predicted"/>
<feature type="compositionally biased region" description="Polar residues" evidence="1">
    <location>
        <begin position="14"/>
        <end position="31"/>
    </location>
</feature>
<dbReference type="KEGG" id="cot:CORT_0E05120"/>
<accession>H8X7Z7</accession>
<reference evidence="2 3" key="1">
    <citation type="journal article" date="2012" name="PLoS ONE">
        <title>Sequence and analysis of the genome of the pathogenic yeast Candida orthopsilosis.</title>
        <authorList>
            <person name="Riccombeni A."/>
            <person name="Vidanes G."/>
            <person name="Proux-Wera E."/>
            <person name="Wolfe K.H."/>
            <person name="Butler G."/>
        </authorList>
    </citation>
    <scope>NUCLEOTIDE SEQUENCE [LARGE SCALE GENOMIC DNA]</scope>
    <source>
        <strain evidence="2 3">Co 90-125</strain>
    </source>
</reference>
<feature type="compositionally biased region" description="Polar residues" evidence="1">
    <location>
        <begin position="105"/>
        <end position="129"/>
    </location>
</feature>
<dbReference type="EMBL" id="HE681723">
    <property type="protein sequence ID" value="CCG24096.1"/>
    <property type="molecule type" value="Genomic_DNA"/>
</dbReference>